<evidence type="ECO:0000256" key="2">
    <source>
        <dbReference type="ARBA" id="ARBA00022723"/>
    </source>
</evidence>
<dbReference type="SUPFAM" id="SSF143856">
    <property type="entry name" value="DeoB insert domain-like"/>
    <property type="match status" value="1"/>
</dbReference>
<feature type="domain" description="Metalloenzyme" evidence="6">
    <location>
        <begin position="5"/>
        <end position="399"/>
    </location>
</feature>
<dbReference type="GO" id="GO:0009117">
    <property type="term" value="P:nucleotide metabolic process"/>
    <property type="evidence" value="ECO:0007669"/>
    <property type="project" value="UniProtKB-UniRule"/>
</dbReference>
<dbReference type="PANTHER" id="PTHR21110:SF0">
    <property type="entry name" value="PHOSPHOPENTOMUTASE"/>
    <property type="match status" value="1"/>
</dbReference>
<feature type="binding site" evidence="4">
    <location>
        <position position="12"/>
    </location>
    <ligand>
        <name>Mn(2+)</name>
        <dbReference type="ChEBI" id="CHEBI:29035"/>
        <label>1</label>
    </ligand>
</feature>
<feature type="binding site" evidence="4">
    <location>
        <position position="348"/>
    </location>
    <ligand>
        <name>Mn(2+)</name>
        <dbReference type="ChEBI" id="CHEBI:29035"/>
        <label>1</label>
    </ligand>
</feature>
<organism evidence="7">
    <name type="scientific">Alsobacter sp. KACC 23698</name>
    <dbReference type="NCBI Taxonomy" id="3149229"/>
    <lineage>
        <taxon>Bacteria</taxon>
        <taxon>Pseudomonadati</taxon>
        <taxon>Pseudomonadota</taxon>
        <taxon>Alphaproteobacteria</taxon>
        <taxon>Hyphomicrobiales</taxon>
        <taxon>Alsobacteraceae</taxon>
        <taxon>Alsobacter</taxon>
    </lineage>
</organism>
<accession>A0AAU7JG44</accession>
<dbReference type="InterPro" id="IPR006124">
    <property type="entry name" value="Metalloenzyme"/>
</dbReference>
<dbReference type="EMBL" id="CP157484">
    <property type="protein sequence ID" value="XBO39346.1"/>
    <property type="molecule type" value="Genomic_DNA"/>
</dbReference>
<feature type="binding site" evidence="4">
    <location>
        <position position="312"/>
    </location>
    <ligand>
        <name>Mn(2+)</name>
        <dbReference type="ChEBI" id="CHEBI:29035"/>
        <label>2</label>
    </ligand>
</feature>
<comment type="subcellular location">
    <subcellularLocation>
        <location evidence="4">Cytoplasm</location>
    </subcellularLocation>
</comment>
<dbReference type="GO" id="GO:0043094">
    <property type="term" value="P:metabolic compound salvage"/>
    <property type="evidence" value="ECO:0007669"/>
    <property type="project" value="UniProtKB-UniRule"/>
</dbReference>
<comment type="function">
    <text evidence="4">Isomerase that catalyzes the conversion of deoxy-ribose 1-phosphate (dRib-1-P) and ribose 1-phosphate (Rib-1-P) to deoxy-ribose 5-phosphate (dRib-5-P) and ribose 5-phosphate (Rib-5-P), respectively.</text>
</comment>
<dbReference type="PIRSF" id="PIRSF001491">
    <property type="entry name" value="Ppentomutase"/>
    <property type="match status" value="1"/>
</dbReference>
<evidence type="ECO:0000256" key="5">
    <source>
        <dbReference type="NCBIfam" id="TIGR01696"/>
    </source>
</evidence>
<protein>
    <recommendedName>
        <fullName evidence="4 5">Phosphopentomutase</fullName>
        <ecNumber evidence="4 5">5.4.2.7</ecNumber>
    </recommendedName>
    <alternativeName>
        <fullName evidence="4">Phosphodeoxyribomutase</fullName>
    </alternativeName>
</protein>
<dbReference type="CDD" id="cd16009">
    <property type="entry name" value="PPM"/>
    <property type="match status" value="1"/>
</dbReference>
<feature type="binding site" evidence="4">
    <location>
        <position position="349"/>
    </location>
    <ligand>
        <name>Mn(2+)</name>
        <dbReference type="ChEBI" id="CHEBI:29035"/>
        <label>1</label>
    </ligand>
</feature>
<dbReference type="NCBIfam" id="NF003766">
    <property type="entry name" value="PRK05362.1"/>
    <property type="match status" value="1"/>
</dbReference>
<comment type="similarity">
    <text evidence="1 4">Belongs to the phosphopentomutase family.</text>
</comment>
<comment type="catalytic activity">
    <reaction evidence="4">
        <text>2-deoxy-alpha-D-ribose 1-phosphate = 2-deoxy-D-ribose 5-phosphate</text>
        <dbReference type="Rhea" id="RHEA:27658"/>
        <dbReference type="ChEBI" id="CHEBI:57259"/>
        <dbReference type="ChEBI" id="CHEBI:62877"/>
        <dbReference type="EC" id="5.4.2.7"/>
    </reaction>
</comment>
<evidence type="ECO:0000259" key="6">
    <source>
        <dbReference type="Pfam" id="PF01676"/>
    </source>
</evidence>
<dbReference type="Gene3D" id="3.40.720.10">
    <property type="entry name" value="Alkaline Phosphatase, subunit A"/>
    <property type="match status" value="1"/>
</dbReference>
<dbReference type="Pfam" id="PF01676">
    <property type="entry name" value="Metalloenzyme"/>
    <property type="match status" value="1"/>
</dbReference>
<keyword evidence="3 4" id="KW-0464">Manganese</keyword>
<dbReference type="NCBIfam" id="TIGR01696">
    <property type="entry name" value="deoB"/>
    <property type="match status" value="1"/>
</dbReference>
<name>A0AAU7JG44_9HYPH</name>
<dbReference type="HAMAP" id="MF_00740">
    <property type="entry name" value="Phosphopentomut"/>
    <property type="match status" value="1"/>
</dbReference>
<dbReference type="EC" id="5.4.2.7" evidence="4 5"/>
<dbReference type="PANTHER" id="PTHR21110">
    <property type="entry name" value="PHOSPHOPENTOMUTASE"/>
    <property type="match status" value="1"/>
</dbReference>
<feature type="binding site" evidence="4">
    <location>
        <position position="360"/>
    </location>
    <ligand>
        <name>Mn(2+)</name>
        <dbReference type="ChEBI" id="CHEBI:29035"/>
        <label>2</label>
    </ligand>
</feature>
<evidence type="ECO:0000256" key="1">
    <source>
        <dbReference type="ARBA" id="ARBA00010373"/>
    </source>
</evidence>
<comment type="catalytic activity">
    <reaction evidence="4">
        <text>alpha-D-ribose 1-phosphate = D-ribose 5-phosphate</text>
        <dbReference type="Rhea" id="RHEA:18793"/>
        <dbReference type="ChEBI" id="CHEBI:57720"/>
        <dbReference type="ChEBI" id="CHEBI:78346"/>
        <dbReference type="EC" id="5.4.2.7"/>
    </reaction>
</comment>
<comment type="cofactor">
    <cofactor evidence="4">
        <name>Mn(2+)</name>
        <dbReference type="ChEBI" id="CHEBI:29035"/>
    </cofactor>
    <text evidence="4">Binds 2 manganese ions.</text>
</comment>
<sequence>MSGGRAFVIVLDSFGCGGAEDARAYGDEGADTLGHIAAACARREGDRGGLRSGPLRLPFMAGLGLGLAGQASTGGAPLDLGGSGAPRGQWGFGVETSRGKDTPSGHWEIAGTPVDFEWGYFPATQPSFPPDLTAALIREGGLPGILADKHASGTEVIDEFGAEHLRTGKPICYTSVDSVLQIAAHEESFGLERLYALCRIGRRLCDPLRIGRVIARPFLGAPETGFTRTPNRKDFAIPPPAGTILDRAVAAGRAVVTVGKIGDIFAHRCTGREVKAAGNMALFDAMLDEARALAPGGFLFANFVDFDTEFGHRRDVAGYAAALEAFDRRLPELERLLRPGDLVVLTADHGNDPTWRGTDHTREHTPILAFGPGLQPRSLGRRQTLADIGETVARHLGLPAHAPGESWI</sequence>
<dbReference type="InterPro" id="IPR010045">
    <property type="entry name" value="DeoB"/>
</dbReference>
<dbReference type="AlphaFoldDB" id="A0AAU7JG44"/>
<dbReference type="RefSeq" id="WP_406856188.1">
    <property type="nucleotide sequence ID" value="NZ_CP157484.1"/>
</dbReference>
<dbReference type="GO" id="GO:0008973">
    <property type="term" value="F:phosphopentomutase activity"/>
    <property type="evidence" value="ECO:0007669"/>
    <property type="project" value="UniProtKB-UniRule"/>
</dbReference>
<feature type="binding site" evidence="4">
    <location>
        <position position="307"/>
    </location>
    <ligand>
        <name>Mn(2+)</name>
        <dbReference type="ChEBI" id="CHEBI:29035"/>
        <label>2</label>
    </ligand>
</feature>
<dbReference type="InterPro" id="IPR017850">
    <property type="entry name" value="Alkaline_phosphatase_core_sf"/>
</dbReference>
<evidence type="ECO:0000256" key="4">
    <source>
        <dbReference type="HAMAP-Rule" id="MF_00740"/>
    </source>
</evidence>
<dbReference type="GO" id="GO:0005829">
    <property type="term" value="C:cytosol"/>
    <property type="evidence" value="ECO:0007669"/>
    <property type="project" value="TreeGrafter"/>
</dbReference>
<gene>
    <name evidence="4" type="primary">deoB</name>
    <name evidence="7" type="ORF">ABEG18_00735</name>
</gene>
<dbReference type="GO" id="GO:0006018">
    <property type="term" value="P:2-deoxyribose 1-phosphate catabolic process"/>
    <property type="evidence" value="ECO:0007669"/>
    <property type="project" value="UniProtKB-UniRule"/>
</dbReference>
<keyword evidence="4" id="KW-0963">Cytoplasm</keyword>
<dbReference type="InterPro" id="IPR024052">
    <property type="entry name" value="Phosphopentomutase_DeoB_cap_sf"/>
</dbReference>
<comment type="pathway">
    <text evidence="4">Carbohydrate degradation; 2-deoxy-D-ribose 1-phosphate degradation; D-glyceraldehyde 3-phosphate and acetaldehyde from 2-deoxy-alpha-D-ribose 1-phosphate: step 1/2.</text>
</comment>
<keyword evidence="2 4" id="KW-0479">Metal-binding</keyword>
<proteinExistence type="inferred from homology"/>
<dbReference type="SUPFAM" id="SSF53649">
    <property type="entry name" value="Alkaline phosphatase-like"/>
    <property type="match status" value="1"/>
</dbReference>
<evidence type="ECO:0000313" key="7">
    <source>
        <dbReference type="EMBL" id="XBO39346.1"/>
    </source>
</evidence>
<keyword evidence="4 7" id="KW-0413">Isomerase</keyword>
<dbReference type="Gene3D" id="3.30.70.1250">
    <property type="entry name" value="Phosphopentomutase"/>
    <property type="match status" value="1"/>
</dbReference>
<reference evidence="7" key="1">
    <citation type="submission" date="2024-05" db="EMBL/GenBank/DDBJ databases">
        <authorList>
            <person name="Kim S."/>
            <person name="Heo J."/>
            <person name="Choi H."/>
            <person name="Choi Y."/>
            <person name="Kwon S.-W."/>
            <person name="Kim Y."/>
        </authorList>
    </citation>
    <scope>NUCLEOTIDE SEQUENCE</scope>
    <source>
        <strain evidence="7">KACC 23698</strain>
    </source>
</reference>
<evidence type="ECO:0000256" key="3">
    <source>
        <dbReference type="ARBA" id="ARBA00023211"/>
    </source>
</evidence>
<dbReference type="GO" id="GO:0030145">
    <property type="term" value="F:manganese ion binding"/>
    <property type="evidence" value="ECO:0007669"/>
    <property type="project" value="UniProtKB-UniRule"/>
</dbReference>
<dbReference type="GO" id="GO:0000287">
    <property type="term" value="F:magnesium ion binding"/>
    <property type="evidence" value="ECO:0007669"/>
    <property type="project" value="UniProtKB-UniRule"/>
</dbReference>